<dbReference type="PROSITE" id="PS51420">
    <property type="entry name" value="RHO"/>
    <property type="match status" value="1"/>
</dbReference>
<evidence type="ECO:0000256" key="6">
    <source>
        <dbReference type="ARBA" id="ARBA00022842"/>
    </source>
</evidence>
<dbReference type="SUPFAM" id="SSF52540">
    <property type="entry name" value="P-loop containing nucleoside triphosphate hydrolases"/>
    <property type="match status" value="1"/>
</dbReference>
<dbReference type="InterPro" id="IPR027417">
    <property type="entry name" value="P-loop_NTPase"/>
</dbReference>
<dbReference type="GO" id="GO:0003924">
    <property type="term" value="F:GTPase activity"/>
    <property type="evidence" value="ECO:0007669"/>
    <property type="project" value="InterPro"/>
</dbReference>
<evidence type="ECO:0000256" key="2">
    <source>
        <dbReference type="ARBA" id="ARBA00022481"/>
    </source>
</evidence>
<dbReference type="SMART" id="SM00174">
    <property type="entry name" value="RHO"/>
    <property type="match status" value="1"/>
</dbReference>
<dbReference type="GO" id="GO:0007165">
    <property type="term" value="P:signal transduction"/>
    <property type="evidence" value="ECO:0007669"/>
    <property type="project" value="InterPro"/>
</dbReference>
<keyword evidence="2" id="KW-0488">Methylation</keyword>
<evidence type="ECO:0000313" key="15">
    <source>
        <dbReference type="Proteomes" id="UP000053758"/>
    </source>
</evidence>
<evidence type="ECO:0000256" key="5">
    <source>
        <dbReference type="ARBA" id="ARBA00022801"/>
    </source>
</evidence>
<keyword evidence="5" id="KW-0378">Hydrolase</keyword>
<reference evidence="14" key="1">
    <citation type="submission" date="2014-07" db="EMBL/GenBank/DDBJ databases">
        <title>Draft genome sequence of the yeast Pseudozyma antarctica JCM 10317 known as a producer of lipase B which used in a wide range of industrial applications.</title>
        <authorList>
            <person name="Morita T."/>
            <person name="Saika A."/>
            <person name="Koike H."/>
        </authorList>
    </citation>
    <scope>NUCLEOTIDE SEQUENCE</scope>
    <source>
        <strain evidence="14">JCM 10317</strain>
    </source>
</reference>
<evidence type="ECO:0000256" key="9">
    <source>
        <dbReference type="ARBA" id="ARBA00023288"/>
    </source>
</evidence>
<keyword evidence="7" id="KW-0342">GTP-binding</keyword>
<keyword evidence="4" id="KW-0547">Nucleotide-binding</keyword>
<keyword evidence="15" id="KW-1185">Reference proteome</keyword>
<proteinExistence type="inferred from homology"/>
<dbReference type="PROSITE" id="PS51421">
    <property type="entry name" value="RAS"/>
    <property type="match status" value="1"/>
</dbReference>
<name>A0A081CJI7_PSEA2</name>
<comment type="catalytic activity">
    <reaction evidence="12">
        <text>GTP + H2O = GDP + phosphate + H(+)</text>
        <dbReference type="Rhea" id="RHEA:19669"/>
        <dbReference type="ChEBI" id="CHEBI:15377"/>
        <dbReference type="ChEBI" id="CHEBI:15378"/>
        <dbReference type="ChEBI" id="CHEBI:37565"/>
        <dbReference type="ChEBI" id="CHEBI:43474"/>
        <dbReference type="ChEBI" id="CHEBI:58189"/>
    </reaction>
    <physiologicalReaction direction="left-to-right" evidence="12">
        <dbReference type="Rhea" id="RHEA:19670"/>
    </physiologicalReaction>
</comment>
<evidence type="ECO:0000256" key="10">
    <source>
        <dbReference type="ARBA" id="ARBA00023289"/>
    </source>
</evidence>
<dbReference type="SMART" id="SM00175">
    <property type="entry name" value="RAB"/>
    <property type="match status" value="1"/>
</dbReference>
<dbReference type="CDD" id="cd04137">
    <property type="entry name" value="RheB"/>
    <property type="match status" value="1"/>
</dbReference>
<sequence length="366" mass="39590">MDAVKRACIADPTNEEVGRKATIVTLLAPPTGYARAHTKPGVQQQHDTATRFINAIEAAPARADARCGVRLPSGPAAAAAPWQARGDQAETPRCRIDPSVRPPAVTAFLSSSSVSLGPHSILPSQSTPVLSQRTLYLAHFQLYHRVAFPSPRPVKTLASNQTPRSSLSSPSFAIMSAPGSSTLRKKRKIAVLGSRSVGKSSLIVRYVEDAFVDSYYPTIENIFQKTITHKGQEYDCDIIDTAGQDEYSILNSKHAIGIHGYMLVYSIASRNSFDMVQTVHDKILNYTGTESVPCVIVGQKSDLHVQRQVSEAEGKQLASQLKAAWIEVSARHNANVAKAFEAMLGETEQGTQEGGPEPQPSKCIVM</sequence>
<evidence type="ECO:0000256" key="7">
    <source>
        <dbReference type="ARBA" id="ARBA00023134"/>
    </source>
</evidence>
<evidence type="ECO:0000256" key="11">
    <source>
        <dbReference type="ARBA" id="ARBA00037969"/>
    </source>
</evidence>
<dbReference type="Proteomes" id="UP000053758">
    <property type="component" value="Unassembled WGS sequence"/>
</dbReference>
<comment type="similarity">
    <text evidence="11">Belongs to the small GTPase superfamily. Rheb family.</text>
</comment>
<evidence type="ECO:0000256" key="4">
    <source>
        <dbReference type="ARBA" id="ARBA00022741"/>
    </source>
</evidence>
<dbReference type="GeneID" id="26305860"/>
<gene>
    <name evidence="14" type="ORF">PAN0_015c5057</name>
</gene>
<dbReference type="InterPro" id="IPR001806">
    <property type="entry name" value="Small_GTPase"/>
</dbReference>
<dbReference type="PRINTS" id="PR00449">
    <property type="entry name" value="RASTRNSFRMNG"/>
</dbReference>
<dbReference type="PROSITE" id="PS51419">
    <property type="entry name" value="RAB"/>
    <property type="match status" value="1"/>
</dbReference>
<dbReference type="SMART" id="SM00173">
    <property type="entry name" value="RAS"/>
    <property type="match status" value="1"/>
</dbReference>
<organism evidence="14">
    <name type="scientific">Pseudozyma antarctica</name>
    <name type="common">Yeast</name>
    <name type="synonym">Candida antarctica</name>
    <dbReference type="NCBI Taxonomy" id="84753"/>
    <lineage>
        <taxon>Eukaryota</taxon>
        <taxon>Fungi</taxon>
        <taxon>Dikarya</taxon>
        <taxon>Basidiomycota</taxon>
        <taxon>Ustilaginomycotina</taxon>
        <taxon>Ustilaginomycetes</taxon>
        <taxon>Ustilaginales</taxon>
        <taxon>Ustilaginaceae</taxon>
        <taxon>Moesziomyces</taxon>
    </lineage>
</organism>
<evidence type="ECO:0000313" key="14">
    <source>
        <dbReference type="EMBL" id="GAK66833.1"/>
    </source>
</evidence>
<dbReference type="GO" id="GO:0005886">
    <property type="term" value="C:plasma membrane"/>
    <property type="evidence" value="ECO:0007669"/>
    <property type="project" value="UniProtKB-SubCell"/>
</dbReference>
<evidence type="ECO:0000256" key="1">
    <source>
        <dbReference type="ARBA" id="ARBA00004342"/>
    </source>
</evidence>
<dbReference type="NCBIfam" id="TIGR00231">
    <property type="entry name" value="small_GTP"/>
    <property type="match status" value="1"/>
</dbReference>
<dbReference type="GO" id="GO:0046872">
    <property type="term" value="F:metal ion binding"/>
    <property type="evidence" value="ECO:0007669"/>
    <property type="project" value="UniProtKB-KW"/>
</dbReference>
<dbReference type="GO" id="GO:0005525">
    <property type="term" value="F:GTP binding"/>
    <property type="evidence" value="ECO:0007669"/>
    <property type="project" value="UniProtKB-KW"/>
</dbReference>
<dbReference type="FunFam" id="3.40.50.300:FF:000273">
    <property type="entry name" value="GTP-binding protein Rheb homolog"/>
    <property type="match status" value="1"/>
</dbReference>
<dbReference type="Gene3D" id="3.40.50.300">
    <property type="entry name" value="P-loop containing nucleotide triphosphate hydrolases"/>
    <property type="match status" value="1"/>
</dbReference>
<evidence type="ECO:0000256" key="3">
    <source>
        <dbReference type="ARBA" id="ARBA00022723"/>
    </source>
</evidence>
<keyword evidence="10" id="KW-0636">Prenylation</keyword>
<dbReference type="HOGENOM" id="CLU_756488_0_0_1"/>
<evidence type="ECO:0000256" key="12">
    <source>
        <dbReference type="ARBA" id="ARBA00049117"/>
    </source>
</evidence>
<dbReference type="Pfam" id="PF00071">
    <property type="entry name" value="Ras"/>
    <property type="match status" value="1"/>
</dbReference>
<protein>
    <submittedName>
        <fullName evidence="14">RAS-2</fullName>
    </submittedName>
</protein>
<dbReference type="PANTHER" id="PTHR24070">
    <property type="entry name" value="RAS, DI-RAS, AND RHEB FAMILY MEMBERS OF SMALL GTPASE SUPERFAMILY"/>
    <property type="match status" value="1"/>
</dbReference>
<keyword evidence="6" id="KW-0460">Magnesium</keyword>
<comment type="subcellular location">
    <subcellularLocation>
        <location evidence="1">Cell membrane</location>
        <topology evidence="1">Lipid-anchor</topology>
        <orientation evidence="1">Cytoplasmic side</orientation>
    </subcellularLocation>
</comment>
<accession>A0A081CJI7</accession>
<evidence type="ECO:0000256" key="13">
    <source>
        <dbReference type="SAM" id="MobiDB-lite"/>
    </source>
</evidence>
<dbReference type="RefSeq" id="XP_014654853.1">
    <property type="nucleotide sequence ID" value="XM_014799367.1"/>
</dbReference>
<keyword evidence="3" id="KW-0479">Metal-binding</keyword>
<feature type="compositionally biased region" description="Low complexity" evidence="13">
    <location>
        <begin position="347"/>
        <end position="356"/>
    </location>
</feature>
<dbReference type="EMBL" id="DF830082">
    <property type="protein sequence ID" value="GAK66833.1"/>
    <property type="molecule type" value="Genomic_DNA"/>
</dbReference>
<dbReference type="InterPro" id="IPR005225">
    <property type="entry name" value="Small_GTP-bd"/>
</dbReference>
<evidence type="ECO:0000256" key="8">
    <source>
        <dbReference type="ARBA" id="ARBA00023136"/>
    </source>
</evidence>
<dbReference type="InterPro" id="IPR020849">
    <property type="entry name" value="Small_GTPase_Ras-type"/>
</dbReference>
<dbReference type="AlphaFoldDB" id="A0A081CJI7"/>
<keyword evidence="8" id="KW-0472">Membrane</keyword>
<keyword evidence="9" id="KW-0449">Lipoprotein</keyword>
<feature type="region of interest" description="Disordered" evidence="13">
    <location>
        <begin position="347"/>
        <end position="366"/>
    </location>
</feature>